<dbReference type="PANTHER" id="PTHR43798">
    <property type="entry name" value="MONOACYLGLYCEROL LIPASE"/>
    <property type="match status" value="1"/>
</dbReference>
<feature type="domain" description="AB hydrolase-1" evidence="1">
    <location>
        <begin position="42"/>
        <end position="154"/>
    </location>
</feature>
<evidence type="ECO:0000313" key="3">
    <source>
        <dbReference type="Proteomes" id="UP001162802"/>
    </source>
</evidence>
<accession>A0ABT0AFE5</accession>
<dbReference type="EMBL" id="JALHAT010000028">
    <property type="protein sequence ID" value="MCJ1961901.1"/>
    <property type="molecule type" value="Genomic_DNA"/>
</dbReference>
<dbReference type="PANTHER" id="PTHR43798:SF5">
    <property type="entry name" value="MONOACYLGLYCEROL LIPASE ABHD6"/>
    <property type="match status" value="1"/>
</dbReference>
<keyword evidence="3" id="KW-1185">Reference proteome</keyword>
<evidence type="ECO:0000259" key="1">
    <source>
        <dbReference type="Pfam" id="PF00561"/>
    </source>
</evidence>
<gene>
    <name evidence="2" type="ORF">MTR65_14495</name>
</gene>
<dbReference type="SUPFAM" id="SSF53474">
    <property type="entry name" value="alpha/beta-Hydrolases"/>
    <property type="match status" value="1"/>
</dbReference>
<name>A0ABT0AFE5_9SPHN</name>
<reference evidence="2" key="1">
    <citation type="submission" date="2022-03" db="EMBL/GenBank/DDBJ databases">
        <title>Identification of a novel bacterium isolated from mangrove sediments.</title>
        <authorList>
            <person name="Pan X."/>
        </authorList>
    </citation>
    <scope>NUCLEOTIDE SEQUENCE</scope>
    <source>
        <strain evidence="2">B2637</strain>
    </source>
</reference>
<keyword evidence="2" id="KW-0378">Hydrolase</keyword>
<sequence length="294" mass="32061">MTDTPPASDSTQATQIERAFVRLEEGQLHLRRLPAARAGEVPVLLLHASPASSWFMQDLMHALRKAGCLGEIIAPDTLGNGDSVAPSPEEPDIAYFAGSMERLCAALGYDKVDAYGTHTGARIACELAAAYPARVRKLVLDGITEYPDDLREAVIANYAPVVEPDEYGRHLIWAFNFCRDQALFFPHFMKEPERRLAVGMPPPQVLHRITLDVLKTLDTYPKPYIAAFRYKAFERMGLVSAPTLLLKPETELALLNESVSRALELLDNGKAVSTAGSPAAKADAIGAFLGEADT</sequence>
<proteinExistence type="predicted"/>
<dbReference type="InterPro" id="IPR000073">
    <property type="entry name" value="AB_hydrolase_1"/>
</dbReference>
<organism evidence="2 3">
    <name type="scientific">Novosphingobium mangrovi</name>
    <name type="common">ex Hu et al. 2023</name>
    <dbReference type="NCBI Taxonomy" id="2930094"/>
    <lineage>
        <taxon>Bacteria</taxon>
        <taxon>Pseudomonadati</taxon>
        <taxon>Pseudomonadota</taxon>
        <taxon>Alphaproteobacteria</taxon>
        <taxon>Sphingomonadales</taxon>
        <taxon>Sphingomonadaceae</taxon>
        <taxon>Novosphingobium</taxon>
    </lineage>
</organism>
<protein>
    <submittedName>
        <fullName evidence="2">Alpha/beta hydrolase</fullName>
    </submittedName>
</protein>
<dbReference type="Proteomes" id="UP001162802">
    <property type="component" value="Unassembled WGS sequence"/>
</dbReference>
<comment type="caution">
    <text evidence="2">The sequence shown here is derived from an EMBL/GenBank/DDBJ whole genome shotgun (WGS) entry which is preliminary data.</text>
</comment>
<dbReference type="RefSeq" id="WP_243801415.1">
    <property type="nucleotide sequence ID" value="NZ_JALHAT010000028.1"/>
</dbReference>
<dbReference type="InterPro" id="IPR029058">
    <property type="entry name" value="AB_hydrolase_fold"/>
</dbReference>
<dbReference type="GO" id="GO:0016787">
    <property type="term" value="F:hydrolase activity"/>
    <property type="evidence" value="ECO:0007669"/>
    <property type="project" value="UniProtKB-KW"/>
</dbReference>
<evidence type="ECO:0000313" key="2">
    <source>
        <dbReference type="EMBL" id="MCJ1961901.1"/>
    </source>
</evidence>
<dbReference type="Pfam" id="PF00561">
    <property type="entry name" value="Abhydrolase_1"/>
    <property type="match status" value="1"/>
</dbReference>
<dbReference type="Gene3D" id="3.40.50.1820">
    <property type="entry name" value="alpha/beta hydrolase"/>
    <property type="match status" value="1"/>
</dbReference>
<dbReference type="InterPro" id="IPR050266">
    <property type="entry name" value="AB_hydrolase_sf"/>
</dbReference>